<dbReference type="EMBL" id="REFR01000009">
    <property type="protein sequence ID" value="RMB12364.1"/>
    <property type="molecule type" value="Genomic_DNA"/>
</dbReference>
<protein>
    <submittedName>
        <fullName evidence="3">Uncharacterized protein</fullName>
    </submittedName>
</protein>
<proteinExistence type="predicted"/>
<dbReference type="InParanoid" id="A0A3M0CRZ9"/>
<dbReference type="Proteomes" id="UP000271227">
    <property type="component" value="Unassembled WGS sequence"/>
</dbReference>
<dbReference type="Gene3D" id="3.40.1090.10">
    <property type="entry name" value="Cytosolic phospholipase A2 catalytic domain"/>
    <property type="match status" value="1"/>
</dbReference>
<reference evidence="3 4" key="1">
    <citation type="submission" date="2018-10" db="EMBL/GenBank/DDBJ databases">
        <title>Genomic Encyclopedia of Archaeal and Bacterial Type Strains, Phase II (KMG-II): from individual species to whole genera.</title>
        <authorList>
            <person name="Goeker M."/>
        </authorList>
    </citation>
    <scope>NUCLEOTIDE SEQUENCE [LARGE SCALE GENOMIC DNA]</scope>
    <source>
        <strain evidence="3 4">DSM 25217</strain>
    </source>
</reference>
<feature type="compositionally biased region" description="Polar residues" evidence="1">
    <location>
        <begin position="31"/>
        <end position="44"/>
    </location>
</feature>
<evidence type="ECO:0000313" key="4">
    <source>
        <dbReference type="Proteomes" id="UP000271227"/>
    </source>
</evidence>
<dbReference type="RefSeq" id="WP_121937543.1">
    <property type="nucleotide sequence ID" value="NZ_REFR01000009.1"/>
</dbReference>
<evidence type="ECO:0000256" key="2">
    <source>
        <dbReference type="SAM" id="SignalP"/>
    </source>
</evidence>
<dbReference type="AlphaFoldDB" id="A0A3M0CRZ9"/>
<evidence type="ECO:0000313" key="3">
    <source>
        <dbReference type="EMBL" id="RMB12364.1"/>
    </source>
</evidence>
<accession>A0A3M0CRZ9</accession>
<keyword evidence="2" id="KW-0732">Signal</keyword>
<gene>
    <name evidence="3" type="ORF">BXY39_0860</name>
</gene>
<organism evidence="3 4">
    <name type="scientific">Eilatimonas milleporae</name>
    <dbReference type="NCBI Taxonomy" id="911205"/>
    <lineage>
        <taxon>Bacteria</taxon>
        <taxon>Pseudomonadati</taxon>
        <taxon>Pseudomonadota</taxon>
        <taxon>Alphaproteobacteria</taxon>
        <taxon>Kordiimonadales</taxon>
        <taxon>Kordiimonadaceae</taxon>
        <taxon>Eilatimonas</taxon>
    </lineage>
</organism>
<feature type="chain" id="PRO_5018151296" evidence="2">
    <location>
        <begin position="23"/>
        <end position="641"/>
    </location>
</feature>
<dbReference type="SUPFAM" id="SSF52151">
    <property type="entry name" value="FabD/lysophospholipase-like"/>
    <property type="match status" value="1"/>
</dbReference>
<keyword evidence="4" id="KW-1185">Reference proteome</keyword>
<comment type="caution">
    <text evidence="3">The sequence shown here is derived from an EMBL/GenBank/DDBJ whole genome shotgun (WGS) entry which is preliminary data.</text>
</comment>
<feature type="signal peptide" evidence="2">
    <location>
        <begin position="1"/>
        <end position="22"/>
    </location>
</feature>
<name>A0A3M0CRZ9_9PROT</name>
<dbReference type="InterPro" id="IPR016035">
    <property type="entry name" value="Acyl_Trfase/lysoPLipase"/>
</dbReference>
<evidence type="ECO:0000256" key="1">
    <source>
        <dbReference type="SAM" id="MobiDB-lite"/>
    </source>
</evidence>
<feature type="region of interest" description="Disordered" evidence="1">
    <location>
        <begin position="23"/>
        <end position="61"/>
    </location>
</feature>
<sequence>MILRHNMLAASLLLCLSCTGQSDSGTDRSTGENSGENSGANTAPATGAGEKRDTPPVHMSFSGGGYHAHAGAAAVMMSLMDRVRHTKTPGASVGLKDITGNVSAFSSNSGGSWFLSQAAYTNKMRTALEAEDAWQTYTRGDGYFGQAYAHISTLKWDTAFCDIIRDKTARQACKDKFENADSFLKFLLSGGTANWHELAVNAVFGKKFKDTAWQAMADQAAIAITGPRQPWAEDKALVFASALLTDAPALNLELADILHIRSLQGRQGGGTDPVPGAAPVMFTVAGDTGSGPTSPFLPGGDVALQYGNWRVLKKEFEKVDNLTATLERNVRFGGATAIDVAASSSAAGAGFIDIPDIRASGLSPYVANALANFAPAFTFKGTEGAHYHGPLKDEQGRPLRLEDMAAQRAVRLADGGFIDNTAVAYMLRHMADTGQLTDGFNILAMDNYPAQPLVDANSKAHFPTGPDVAALFGYPDPNATTRTSTLFGAFSFTGIVPHVFEHDAYFKTSKTGPVPAKDADWCAWIDIPRDSQPPRSGETECLVINHETATDDPEPQYCELFLSYTHYAVKVRENAYFGIDSDDTKTGNLHVFGIMGKNAGVVPDSDFEAGCYTKMMAGVHEVVTGDYPFGNELADLLNLGN</sequence>